<dbReference type="Pfam" id="PF00903">
    <property type="entry name" value="Glyoxalase"/>
    <property type="match status" value="1"/>
</dbReference>
<evidence type="ECO:0000256" key="2">
    <source>
        <dbReference type="ARBA" id="ARBA00021572"/>
    </source>
</evidence>
<dbReference type="OrthoDB" id="284897at2"/>
<dbReference type="AlphaFoldDB" id="A0A810LCH9"/>
<evidence type="ECO:0000313" key="5">
    <source>
        <dbReference type="EMBL" id="BCJ31946.1"/>
    </source>
</evidence>
<accession>A0A810LCH9</accession>
<sequence>MTTGGEPALVPELSVTDLATSLRFWCGLCGFTVEYERPAEGFAYLSLGGAHVMLDQRGIGRDWVTGPLEPPLGRGINLQLAVADLRPIRNALASARYRLFQPTETTWYRIGAEEAGVEQFLVTDPDGYLLRFQRSLGRRAVRR</sequence>
<dbReference type="InterPro" id="IPR029068">
    <property type="entry name" value="Glyas_Bleomycin-R_OHBP_Dase"/>
</dbReference>
<dbReference type="Gene3D" id="3.10.180.10">
    <property type="entry name" value="2,3-Dihydroxybiphenyl 1,2-Dioxygenase, domain 1"/>
    <property type="match status" value="1"/>
</dbReference>
<proteinExistence type="inferred from homology"/>
<gene>
    <name evidence="5" type="ORF">Asera_60540</name>
</gene>
<dbReference type="KEGG" id="aser:Asera_60540"/>
<dbReference type="InterPro" id="IPR000335">
    <property type="entry name" value="Bleomycin-R"/>
</dbReference>
<dbReference type="Proteomes" id="UP000680750">
    <property type="component" value="Chromosome"/>
</dbReference>
<dbReference type="GO" id="GO:0046677">
    <property type="term" value="P:response to antibiotic"/>
    <property type="evidence" value="ECO:0007669"/>
    <property type="project" value="UniProtKB-KW"/>
</dbReference>
<protein>
    <recommendedName>
        <fullName evidence="2">Bleomycin resistance protein</fullName>
    </recommendedName>
</protein>
<dbReference type="EMBL" id="AP023354">
    <property type="protein sequence ID" value="BCJ31946.1"/>
    <property type="molecule type" value="Genomic_DNA"/>
</dbReference>
<dbReference type="CDD" id="cd08349">
    <property type="entry name" value="BLMA_like"/>
    <property type="match status" value="1"/>
</dbReference>
<organism evidence="5 6">
    <name type="scientific">Actinocatenispora sera</name>
    <dbReference type="NCBI Taxonomy" id="390989"/>
    <lineage>
        <taxon>Bacteria</taxon>
        <taxon>Bacillati</taxon>
        <taxon>Actinomycetota</taxon>
        <taxon>Actinomycetes</taxon>
        <taxon>Micromonosporales</taxon>
        <taxon>Micromonosporaceae</taxon>
        <taxon>Actinocatenispora</taxon>
    </lineage>
</organism>
<keyword evidence="3" id="KW-0046">Antibiotic resistance</keyword>
<evidence type="ECO:0000259" key="4">
    <source>
        <dbReference type="PROSITE" id="PS51819"/>
    </source>
</evidence>
<dbReference type="InterPro" id="IPR004360">
    <property type="entry name" value="Glyas_Fos-R_dOase_dom"/>
</dbReference>
<dbReference type="PROSITE" id="PS51819">
    <property type="entry name" value="VOC"/>
    <property type="match status" value="1"/>
</dbReference>
<dbReference type="InterPro" id="IPR037523">
    <property type="entry name" value="VOC_core"/>
</dbReference>
<dbReference type="RefSeq" id="WP_030449709.1">
    <property type="nucleotide sequence ID" value="NZ_AP023354.1"/>
</dbReference>
<evidence type="ECO:0000256" key="1">
    <source>
        <dbReference type="ARBA" id="ARBA00011051"/>
    </source>
</evidence>
<feature type="domain" description="VOC" evidence="4">
    <location>
        <begin position="6"/>
        <end position="135"/>
    </location>
</feature>
<evidence type="ECO:0000313" key="6">
    <source>
        <dbReference type="Proteomes" id="UP000680750"/>
    </source>
</evidence>
<keyword evidence="6" id="KW-1185">Reference proteome</keyword>
<comment type="similarity">
    <text evidence="1">Belongs to the bleomycin resistance protein family.</text>
</comment>
<name>A0A810LCH9_9ACTN</name>
<evidence type="ECO:0000256" key="3">
    <source>
        <dbReference type="ARBA" id="ARBA00023251"/>
    </source>
</evidence>
<dbReference type="SUPFAM" id="SSF54593">
    <property type="entry name" value="Glyoxalase/Bleomycin resistance protein/Dihydroxybiphenyl dioxygenase"/>
    <property type="match status" value="1"/>
</dbReference>
<reference evidence="5" key="1">
    <citation type="submission" date="2020-08" db="EMBL/GenBank/DDBJ databases">
        <title>Whole genome shotgun sequence of Actinocatenispora sera NBRC 101916.</title>
        <authorList>
            <person name="Komaki H."/>
            <person name="Tamura T."/>
        </authorList>
    </citation>
    <scope>NUCLEOTIDE SEQUENCE</scope>
    <source>
        <strain evidence="5">NBRC 101916</strain>
    </source>
</reference>